<dbReference type="Proteomes" id="UP001054945">
    <property type="component" value="Unassembled WGS sequence"/>
</dbReference>
<gene>
    <name evidence="2" type="ORF">CEXT_506181</name>
</gene>
<organism evidence="2 3">
    <name type="scientific">Caerostris extrusa</name>
    <name type="common">Bark spider</name>
    <name type="synonym">Caerostris bankana</name>
    <dbReference type="NCBI Taxonomy" id="172846"/>
    <lineage>
        <taxon>Eukaryota</taxon>
        <taxon>Metazoa</taxon>
        <taxon>Ecdysozoa</taxon>
        <taxon>Arthropoda</taxon>
        <taxon>Chelicerata</taxon>
        <taxon>Arachnida</taxon>
        <taxon>Araneae</taxon>
        <taxon>Araneomorphae</taxon>
        <taxon>Entelegynae</taxon>
        <taxon>Araneoidea</taxon>
        <taxon>Araneidae</taxon>
        <taxon>Caerostris</taxon>
    </lineage>
</organism>
<proteinExistence type="predicted"/>
<evidence type="ECO:0000313" key="3">
    <source>
        <dbReference type="Proteomes" id="UP001054945"/>
    </source>
</evidence>
<comment type="caution">
    <text evidence="2">The sequence shown here is derived from an EMBL/GenBank/DDBJ whole genome shotgun (WGS) entry which is preliminary data.</text>
</comment>
<feature type="region of interest" description="Disordered" evidence="1">
    <location>
        <begin position="135"/>
        <end position="157"/>
    </location>
</feature>
<evidence type="ECO:0000256" key="1">
    <source>
        <dbReference type="SAM" id="MobiDB-lite"/>
    </source>
</evidence>
<keyword evidence="3" id="KW-1185">Reference proteome</keyword>
<protein>
    <submittedName>
        <fullName evidence="2">Uncharacterized protein</fullName>
    </submittedName>
</protein>
<dbReference type="AlphaFoldDB" id="A0AAV4XDC7"/>
<reference evidence="2 3" key="1">
    <citation type="submission" date="2021-06" db="EMBL/GenBank/DDBJ databases">
        <title>Caerostris extrusa draft genome.</title>
        <authorList>
            <person name="Kono N."/>
            <person name="Arakawa K."/>
        </authorList>
    </citation>
    <scope>NUCLEOTIDE SEQUENCE [LARGE SCALE GENOMIC DNA]</scope>
</reference>
<name>A0AAV4XDC7_CAEEX</name>
<evidence type="ECO:0000313" key="2">
    <source>
        <dbReference type="EMBL" id="GIY92921.1"/>
    </source>
</evidence>
<sequence length="157" mass="17270">MSNDTELLISVRYRLLSDVLKEAGVEQGSRNSVGHLQDHGVGAGESPESLPIELVEECASPPNAGGVLSKCGDKKYDLILLPHNTGRTYASETKGEKIADGEFSVAIDGAFKRRKAVDQEQDDTHVTYRKRSGYKRLPELHPGPTSTWTKGEMERLF</sequence>
<dbReference type="EMBL" id="BPLR01000208">
    <property type="protein sequence ID" value="GIY92921.1"/>
    <property type="molecule type" value="Genomic_DNA"/>
</dbReference>
<accession>A0AAV4XDC7</accession>